<evidence type="ECO:0000313" key="2">
    <source>
        <dbReference type="Proteomes" id="UP000005561"/>
    </source>
</evidence>
<keyword evidence="2" id="KW-1185">Reference proteome</keyword>
<dbReference type="AlphaFoldDB" id="C6LB45"/>
<reference evidence="1" key="1">
    <citation type="submission" date="2009-07" db="EMBL/GenBank/DDBJ databases">
        <authorList>
            <person name="Weinstock G."/>
            <person name="Sodergren E."/>
            <person name="Clifton S."/>
            <person name="Fulton L."/>
            <person name="Fulton B."/>
            <person name="Courtney L."/>
            <person name="Fronick C."/>
            <person name="Harrison M."/>
            <person name="Strong C."/>
            <person name="Farmer C."/>
            <person name="Delahaunty K."/>
            <person name="Markovic C."/>
            <person name="Hall O."/>
            <person name="Minx P."/>
            <person name="Tomlinson C."/>
            <person name="Mitreva M."/>
            <person name="Nelson J."/>
            <person name="Hou S."/>
            <person name="Wollam A."/>
            <person name="Pepin K.H."/>
            <person name="Johnson M."/>
            <person name="Bhonagiri V."/>
            <person name="Nash W.E."/>
            <person name="Warren W."/>
            <person name="Chinwalla A."/>
            <person name="Mardis E.R."/>
            <person name="Wilson R.K."/>
        </authorList>
    </citation>
    <scope>NUCLEOTIDE SEQUENCE [LARGE SCALE GENOMIC DNA]</scope>
    <source>
        <strain evidence="1">DSM 14469</strain>
    </source>
</reference>
<organism evidence="1 2">
    <name type="scientific">Marvinbryantia formatexigens DSM 14469</name>
    <dbReference type="NCBI Taxonomy" id="478749"/>
    <lineage>
        <taxon>Bacteria</taxon>
        <taxon>Bacillati</taxon>
        <taxon>Bacillota</taxon>
        <taxon>Clostridia</taxon>
        <taxon>Lachnospirales</taxon>
        <taxon>Lachnospiraceae</taxon>
        <taxon>Marvinbryantia</taxon>
    </lineage>
</organism>
<dbReference type="Proteomes" id="UP000005561">
    <property type="component" value="Unassembled WGS sequence"/>
</dbReference>
<accession>C6LB45</accession>
<name>C6LB45_9FIRM</name>
<evidence type="ECO:0000313" key="1">
    <source>
        <dbReference type="EMBL" id="EET62176.1"/>
    </source>
</evidence>
<dbReference type="EMBL" id="ACCL02000003">
    <property type="protein sequence ID" value="EET62176.1"/>
    <property type="molecule type" value="Genomic_DNA"/>
</dbReference>
<comment type="caution">
    <text evidence="1">The sequence shown here is derived from an EMBL/GenBank/DDBJ whole genome shotgun (WGS) entry which is preliminary data.</text>
</comment>
<protein>
    <submittedName>
        <fullName evidence="1">Uncharacterized protein</fullName>
    </submittedName>
</protein>
<proteinExistence type="predicted"/>
<sequence length="43" mass="5131">MCDAGILCYTDNRSDRLPCKRLFVSKMYRKSRDGMAIRRRLFS</sequence>
<gene>
    <name evidence="1" type="ORF">BRYFOR_05840</name>
</gene>